<protein>
    <recommendedName>
        <fullName evidence="3">SnoaL-like domain-containing protein</fullName>
    </recommendedName>
</protein>
<dbReference type="RefSeq" id="WP_008071431.1">
    <property type="nucleotide sequence ID" value="NZ_CP015225.1"/>
</dbReference>
<sequence>MRFFPKVVAAHKIDPDKRASAVDFVNRVNWLFETWDLEEMISSFTADAKVIHFKGEVSGESNIRHFLTEIYPYLVPGISRCGSGHIVDEEENGLIAVRYHNLLVRYAVPEDAPKMSDGELTESDYLPMIWMYSPMLDRLRETENGWRIAERYIGGSTTNRRLTPPDISAAAIRPFLPGT</sequence>
<dbReference type="EMBL" id="CP015225">
    <property type="protein sequence ID" value="AMZ70424.1"/>
    <property type="molecule type" value="Genomic_DNA"/>
</dbReference>
<dbReference type="InterPro" id="IPR032710">
    <property type="entry name" value="NTF2-like_dom_sf"/>
</dbReference>
<evidence type="ECO:0008006" key="3">
    <source>
        <dbReference type="Google" id="ProtNLM"/>
    </source>
</evidence>
<evidence type="ECO:0000313" key="2">
    <source>
        <dbReference type="Proteomes" id="UP000076083"/>
    </source>
</evidence>
<reference evidence="2" key="1">
    <citation type="submission" date="2016-04" db="EMBL/GenBank/DDBJ databases">
        <authorList>
            <person name="Ray J."/>
            <person name="Price M."/>
            <person name="Deutschbauer A."/>
        </authorList>
    </citation>
    <scope>NUCLEOTIDE SEQUENCE [LARGE SCALE GENOMIC DNA]</scope>
    <source>
        <strain evidence="2">FW300-N2E2</strain>
    </source>
</reference>
<dbReference type="Gene3D" id="3.10.450.50">
    <property type="match status" value="1"/>
</dbReference>
<dbReference type="Proteomes" id="UP000076083">
    <property type="component" value="Chromosome"/>
</dbReference>
<evidence type="ECO:0000313" key="1">
    <source>
        <dbReference type="EMBL" id="AMZ70424.1"/>
    </source>
</evidence>
<dbReference type="AlphaFoldDB" id="A0A159ZU12"/>
<reference evidence="1 2" key="2">
    <citation type="journal article" date="2018" name="Nature">
        <title>Mutant phenotypes for thousands of bacterial genes of unknown function.</title>
        <authorList>
            <person name="Price M.N."/>
            <person name="Wetmore K.M."/>
            <person name="Waters R.J."/>
            <person name="Callaghan M."/>
            <person name="Ray J."/>
            <person name="Liu H."/>
            <person name="Kuehl J.V."/>
            <person name="Melnyk R.A."/>
            <person name="Lamson J.S."/>
            <person name="Suh Y."/>
            <person name="Carlson H.K."/>
            <person name="Esquivel Z."/>
            <person name="Sadeeshkumar H."/>
            <person name="Chakraborty R."/>
            <person name="Zane G.M."/>
            <person name="Rubin B.E."/>
            <person name="Wall J.D."/>
            <person name="Visel A."/>
            <person name="Bristow J."/>
            <person name="Blow M.J."/>
            <person name="Arkin A.P."/>
            <person name="Deutschbauer A.M."/>
        </authorList>
    </citation>
    <scope>NUCLEOTIDE SEQUENCE [LARGE SCALE GENOMIC DNA]</scope>
    <source>
        <strain evidence="1 2">FW300-N2E2</strain>
    </source>
</reference>
<organism evidence="1 2">
    <name type="scientific">Pseudomonas fluorescens</name>
    <dbReference type="NCBI Taxonomy" id="294"/>
    <lineage>
        <taxon>Bacteria</taxon>
        <taxon>Pseudomonadati</taxon>
        <taxon>Pseudomonadota</taxon>
        <taxon>Gammaproteobacteria</taxon>
        <taxon>Pseudomonadales</taxon>
        <taxon>Pseudomonadaceae</taxon>
        <taxon>Pseudomonas</taxon>
    </lineage>
</organism>
<name>A0A159ZU12_PSEFL</name>
<accession>A0A159ZU12</accession>
<proteinExistence type="predicted"/>
<dbReference type="SUPFAM" id="SSF54427">
    <property type="entry name" value="NTF2-like"/>
    <property type="match status" value="1"/>
</dbReference>
<gene>
    <name evidence="1" type="ORF">TK06_04650</name>
</gene>